<dbReference type="EMBL" id="CAJNNW010023262">
    <property type="protein sequence ID" value="CAE8670419.1"/>
    <property type="molecule type" value="Genomic_DNA"/>
</dbReference>
<evidence type="ECO:0000313" key="1">
    <source>
        <dbReference type="EMBL" id="CAE8670419.1"/>
    </source>
</evidence>
<proteinExistence type="predicted"/>
<dbReference type="Proteomes" id="UP000626109">
    <property type="component" value="Unassembled WGS sequence"/>
</dbReference>
<evidence type="ECO:0000313" key="2">
    <source>
        <dbReference type="Proteomes" id="UP000626109"/>
    </source>
</evidence>
<gene>
    <name evidence="1" type="ORF">PGLA2088_LOCUS17459</name>
</gene>
<protein>
    <submittedName>
        <fullName evidence="1">Uncharacterized protein</fullName>
    </submittedName>
</protein>
<dbReference type="AlphaFoldDB" id="A0A813J6B3"/>
<comment type="caution">
    <text evidence="1">The sequence shown here is derived from an EMBL/GenBank/DDBJ whole genome shotgun (WGS) entry which is preliminary data.</text>
</comment>
<feature type="non-terminal residue" evidence="1">
    <location>
        <position position="1"/>
    </location>
</feature>
<sequence>MRTVHDSDDSLSPAYVAEDSLAPQKLQSKLTFVPEEERAIKWRLNFVFVGPNAEDFARSVVNSDLAEVYRNSGLANEEGRINSAELGAYPEDHFPRERFILFCVLVENDVASTELARVKITPCVKFSD</sequence>
<reference evidence="1" key="1">
    <citation type="submission" date="2021-02" db="EMBL/GenBank/DDBJ databases">
        <authorList>
            <person name="Dougan E. K."/>
            <person name="Rhodes N."/>
            <person name="Thang M."/>
            <person name="Chan C."/>
        </authorList>
    </citation>
    <scope>NUCLEOTIDE SEQUENCE</scope>
</reference>
<organism evidence="1 2">
    <name type="scientific">Polarella glacialis</name>
    <name type="common">Dinoflagellate</name>
    <dbReference type="NCBI Taxonomy" id="89957"/>
    <lineage>
        <taxon>Eukaryota</taxon>
        <taxon>Sar</taxon>
        <taxon>Alveolata</taxon>
        <taxon>Dinophyceae</taxon>
        <taxon>Suessiales</taxon>
        <taxon>Suessiaceae</taxon>
        <taxon>Polarella</taxon>
    </lineage>
</organism>
<accession>A0A813J6B3</accession>
<name>A0A813J6B3_POLGL</name>